<dbReference type="RefSeq" id="WP_344801263.1">
    <property type="nucleotide sequence ID" value="NZ_BAABAB010000003.1"/>
</dbReference>
<dbReference type="InterPro" id="IPR000600">
    <property type="entry name" value="ROK"/>
</dbReference>
<dbReference type="CDD" id="cd00090">
    <property type="entry name" value="HTH_ARSR"/>
    <property type="match status" value="1"/>
</dbReference>
<protein>
    <submittedName>
        <fullName evidence="2">ROK family transcriptional regulator</fullName>
    </submittedName>
</protein>
<reference evidence="3" key="1">
    <citation type="journal article" date="2019" name="Int. J. Syst. Evol. Microbiol.">
        <title>The Global Catalogue of Microorganisms (GCM) 10K type strain sequencing project: providing services to taxonomists for standard genome sequencing and annotation.</title>
        <authorList>
            <consortium name="The Broad Institute Genomics Platform"/>
            <consortium name="The Broad Institute Genome Sequencing Center for Infectious Disease"/>
            <person name="Wu L."/>
            <person name="Ma J."/>
        </authorList>
    </citation>
    <scope>NUCLEOTIDE SEQUENCE [LARGE SCALE GENOMIC DNA]</scope>
    <source>
        <strain evidence="3">JCM 16929</strain>
    </source>
</reference>
<dbReference type="PANTHER" id="PTHR18964:SF149">
    <property type="entry name" value="BIFUNCTIONAL UDP-N-ACETYLGLUCOSAMINE 2-EPIMERASE_N-ACETYLMANNOSAMINE KINASE"/>
    <property type="match status" value="1"/>
</dbReference>
<dbReference type="SUPFAM" id="SSF46785">
    <property type="entry name" value="Winged helix' DNA-binding domain"/>
    <property type="match status" value="1"/>
</dbReference>
<keyword evidence="3" id="KW-1185">Reference proteome</keyword>
<dbReference type="InterPro" id="IPR043129">
    <property type="entry name" value="ATPase_NBD"/>
</dbReference>
<organism evidence="2 3">
    <name type="scientific">Microlunatus ginsengisoli</name>
    <dbReference type="NCBI Taxonomy" id="363863"/>
    <lineage>
        <taxon>Bacteria</taxon>
        <taxon>Bacillati</taxon>
        <taxon>Actinomycetota</taxon>
        <taxon>Actinomycetes</taxon>
        <taxon>Propionibacteriales</taxon>
        <taxon>Propionibacteriaceae</taxon>
        <taxon>Microlunatus</taxon>
    </lineage>
</organism>
<proteinExistence type="inferred from homology"/>
<evidence type="ECO:0000256" key="1">
    <source>
        <dbReference type="ARBA" id="ARBA00006479"/>
    </source>
</evidence>
<dbReference type="EMBL" id="BAABAB010000003">
    <property type="protein sequence ID" value="GAA3604365.1"/>
    <property type="molecule type" value="Genomic_DNA"/>
</dbReference>
<name>A0ABP6ZD49_9ACTN</name>
<dbReference type="Pfam" id="PF13412">
    <property type="entry name" value="HTH_24"/>
    <property type="match status" value="1"/>
</dbReference>
<dbReference type="InterPro" id="IPR036390">
    <property type="entry name" value="WH_DNA-bd_sf"/>
</dbReference>
<dbReference type="SUPFAM" id="SSF53067">
    <property type="entry name" value="Actin-like ATPase domain"/>
    <property type="match status" value="1"/>
</dbReference>
<dbReference type="Gene3D" id="3.30.420.40">
    <property type="match status" value="2"/>
</dbReference>
<comment type="caution">
    <text evidence="2">The sequence shown here is derived from an EMBL/GenBank/DDBJ whole genome shotgun (WGS) entry which is preliminary data.</text>
</comment>
<dbReference type="Pfam" id="PF00480">
    <property type="entry name" value="ROK"/>
    <property type="match status" value="1"/>
</dbReference>
<evidence type="ECO:0000313" key="2">
    <source>
        <dbReference type="EMBL" id="GAA3604365.1"/>
    </source>
</evidence>
<sequence length="387" mass="40286">MIELEQVPLASLDLLRQITDRHVIDQLLTEPTLTRAEIAARTGISKPTISESVRRLVEAGLLAEAGQQQSGRRGRAGVGYTLRDDLGIAVALSAGPDGLIAETLDVRGQVLRRVQRETSAPVAAAQLDPLLSDLVDDALVEPPGRVRAAALSVAGPVDRASGRLVHLPDSPFLVDELDPRRLLGDRLGPELVVDNDVNWAALAEHHSGAAGDLADFCYCHLGHGLGGAVVRDGEIVRGSEGLAGEIAHVLTAGPGGRTMRLVECFGALDLLQAGSAAIDVDRVSDVLTGRTVASRRRRDAIVEAVAGVIGSISALLDPAGIVVGGPWSAAADLVDRLAQRVGEVSVIALPVRLAALGEEAPLHGARLAAVRDARNSLVGPLAREIAG</sequence>
<evidence type="ECO:0000313" key="3">
    <source>
        <dbReference type="Proteomes" id="UP001501490"/>
    </source>
</evidence>
<dbReference type="InterPro" id="IPR036388">
    <property type="entry name" value="WH-like_DNA-bd_sf"/>
</dbReference>
<comment type="similarity">
    <text evidence="1">Belongs to the ROK (NagC/XylR) family.</text>
</comment>
<gene>
    <name evidence="2" type="ORF">GCM10022236_02670</name>
</gene>
<dbReference type="Proteomes" id="UP001501490">
    <property type="component" value="Unassembled WGS sequence"/>
</dbReference>
<accession>A0ABP6ZD49</accession>
<dbReference type="PANTHER" id="PTHR18964">
    <property type="entry name" value="ROK (REPRESSOR, ORF, KINASE) FAMILY"/>
    <property type="match status" value="1"/>
</dbReference>
<dbReference type="Gene3D" id="1.10.10.10">
    <property type="entry name" value="Winged helix-like DNA-binding domain superfamily/Winged helix DNA-binding domain"/>
    <property type="match status" value="1"/>
</dbReference>
<dbReference type="InterPro" id="IPR011991">
    <property type="entry name" value="ArsR-like_HTH"/>
</dbReference>